<evidence type="ECO:0000313" key="2">
    <source>
        <dbReference type="Proteomes" id="UP000796880"/>
    </source>
</evidence>
<reference evidence="1" key="1">
    <citation type="submission" date="2020-03" db="EMBL/GenBank/DDBJ databases">
        <title>A high-quality chromosome-level genome assembly of a woody plant with both climbing and erect habits, Rhamnella rubrinervis.</title>
        <authorList>
            <person name="Lu Z."/>
            <person name="Yang Y."/>
            <person name="Zhu X."/>
            <person name="Sun Y."/>
        </authorList>
    </citation>
    <scope>NUCLEOTIDE SEQUENCE</scope>
    <source>
        <strain evidence="1">BYM</strain>
        <tissue evidence="1">Leaf</tissue>
    </source>
</reference>
<sequence>MNFSPSRHHRTSSMAEESATSKFMNELEVIQEIVENLLEELKLLLSNDLVGIMDSHMKKLEIRIGNHGPVRIIGMWDMAGIGKTILTHEVLKKISRELDASAFVDNYYSCCAKEIGTGPPEIGGPRVQFRSGRNLGAIWKMGQLKVEEEWNDTVLAWVWSPTCGGQEWKRKSAVVLSYAELVYACRLAGLDREAMLGLQAGPCGAGPCG</sequence>
<evidence type="ECO:0000313" key="1">
    <source>
        <dbReference type="EMBL" id="KAF3432370.1"/>
    </source>
</evidence>
<proteinExistence type="predicted"/>
<gene>
    <name evidence="1" type="ORF">FNV43_RR27110</name>
</gene>
<dbReference type="AlphaFoldDB" id="A0A8K0GS84"/>
<dbReference type="InterPro" id="IPR044974">
    <property type="entry name" value="Disease_R_plants"/>
</dbReference>
<dbReference type="PANTHER" id="PTHR11017:SF573">
    <property type="entry name" value="ADP-RIBOSYL CYCLASE_CYCLIC ADP-RIBOSE HYDROLASE"/>
    <property type="match status" value="1"/>
</dbReference>
<name>A0A8K0GS84_9ROSA</name>
<protein>
    <submittedName>
        <fullName evidence="1">Uncharacterized protein</fullName>
    </submittedName>
</protein>
<dbReference type="Gene3D" id="3.40.50.300">
    <property type="entry name" value="P-loop containing nucleotide triphosphate hydrolases"/>
    <property type="match status" value="1"/>
</dbReference>
<organism evidence="1 2">
    <name type="scientific">Rhamnella rubrinervis</name>
    <dbReference type="NCBI Taxonomy" id="2594499"/>
    <lineage>
        <taxon>Eukaryota</taxon>
        <taxon>Viridiplantae</taxon>
        <taxon>Streptophyta</taxon>
        <taxon>Embryophyta</taxon>
        <taxon>Tracheophyta</taxon>
        <taxon>Spermatophyta</taxon>
        <taxon>Magnoliopsida</taxon>
        <taxon>eudicotyledons</taxon>
        <taxon>Gunneridae</taxon>
        <taxon>Pentapetalae</taxon>
        <taxon>rosids</taxon>
        <taxon>fabids</taxon>
        <taxon>Rosales</taxon>
        <taxon>Rhamnaceae</taxon>
        <taxon>rhamnoid group</taxon>
        <taxon>Rhamneae</taxon>
        <taxon>Rhamnella</taxon>
    </lineage>
</organism>
<dbReference type="InterPro" id="IPR027417">
    <property type="entry name" value="P-loop_NTPase"/>
</dbReference>
<dbReference type="Proteomes" id="UP000796880">
    <property type="component" value="Unassembled WGS sequence"/>
</dbReference>
<comment type="caution">
    <text evidence="1">The sequence shown here is derived from an EMBL/GenBank/DDBJ whole genome shotgun (WGS) entry which is preliminary data.</text>
</comment>
<dbReference type="EMBL" id="VOIH02000012">
    <property type="protein sequence ID" value="KAF3432370.1"/>
    <property type="molecule type" value="Genomic_DNA"/>
</dbReference>
<keyword evidence="2" id="KW-1185">Reference proteome</keyword>
<dbReference type="GO" id="GO:0006952">
    <property type="term" value="P:defense response"/>
    <property type="evidence" value="ECO:0007669"/>
    <property type="project" value="InterPro"/>
</dbReference>
<accession>A0A8K0GS84</accession>
<dbReference type="PANTHER" id="PTHR11017">
    <property type="entry name" value="LEUCINE-RICH REPEAT-CONTAINING PROTEIN"/>
    <property type="match status" value="1"/>
</dbReference>